<evidence type="ECO:0000313" key="2">
    <source>
        <dbReference type="EMBL" id="QCT42583.1"/>
    </source>
</evidence>
<dbReference type="KEGG" id="nft:FBF37_03975"/>
<gene>
    <name evidence="2" type="ORF">FBF37_03975</name>
</gene>
<dbReference type="SUPFAM" id="SSF53448">
    <property type="entry name" value="Nucleotide-diphospho-sugar transferases"/>
    <property type="match status" value="1"/>
</dbReference>
<dbReference type="InterPro" id="IPR001173">
    <property type="entry name" value="Glyco_trans_2-like"/>
</dbReference>
<dbReference type="OrthoDB" id="5986178at2"/>
<dbReference type="Pfam" id="PF00535">
    <property type="entry name" value="Glycos_transf_2"/>
    <property type="match status" value="1"/>
</dbReference>
<sequence>MSSKSQHTFVVLAYKESPFLEDCIKSVMNQQYNSTVVIATSTPNTFIDTIAKKYGLKVIARPERDRGKGAASDFDFALSVSETTLTTVANHDEVYDYNYSSEVVAYYETHKDSCIIFTRAYDIKGNFAVTKSLNLIIKNMLCWPLAISKKSRFTKRLLLSFGDPICCPAVTFIKGHYKLPVFESDLIATFDYWAWEKLSKNTYGFGYIKKSLMGHRIHEGSITTKAIGNNARAKEEYMILSKFWPKPIAKIISSIYRLSERSNG</sequence>
<dbReference type="InterPro" id="IPR029044">
    <property type="entry name" value="Nucleotide-diphossugar_trans"/>
</dbReference>
<keyword evidence="2" id="KW-0808">Transferase</keyword>
<feature type="domain" description="Glycosyltransferase 2-like" evidence="1">
    <location>
        <begin position="9"/>
        <end position="168"/>
    </location>
</feature>
<dbReference type="RefSeq" id="WP_138079688.1">
    <property type="nucleotide sequence ID" value="NZ_CP040004.1"/>
</dbReference>
<dbReference type="Proteomes" id="UP000310639">
    <property type="component" value="Chromosome"/>
</dbReference>
<evidence type="ECO:0000259" key="1">
    <source>
        <dbReference type="Pfam" id="PF00535"/>
    </source>
</evidence>
<dbReference type="AlphaFoldDB" id="A0A4P9A416"/>
<accession>A0A4P9A416</accession>
<evidence type="ECO:0000313" key="3">
    <source>
        <dbReference type="Proteomes" id="UP000310639"/>
    </source>
</evidence>
<reference evidence="2 3" key="1">
    <citation type="submission" date="2019-04" db="EMBL/GenBank/DDBJ databases">
        <title>Saccharibacteria TM7 genomes.</title>
        <authorList>
            <person name="Bor B."/>
            <person name="He X."/>
            <person name="Chen T."/>
            <person name="Dewhirst F.E."/>
        </authorList>
    </citation>
    <scope>NUCLEOTIDE SEQUENCE [LARGE SCALE GENOMIC DNA]</scope>
    <source>
        <strain evidence="2 3">BB001</strain>
    </source>
</reference>
<name>A0A4P9A416_9BACT</name>
<dbReference type="GO" id="GO:0016740">
    <property type="term" value="F:transferase activity"/>
    <property type="evidence" value="ECO:0007669"/>
    <property type="project" value="UniProtKB-KW"/>
</dbReference>
<dbReference type="CDD" id="cd00761">
    <property type="entry name" value="Glyco_tranf_GTA_type"/>
    <property type="match status" value="1"/>
</dbReference>
<dbReference type="Gene3D" id="3.90.550.10">
    <property type="entry name" value="Spore Coat Polysaccharide Biosynthesis Protein SpsA, Chain A"/>
    <property type="match status" value="1"/>
</dbReference>
<protein>
    <submittedName>
        <fullName evidence="2">Glycosyltransferase family 2 protein</fullName>
    </submittedName>
</protein>
<proteinExistence type="predicted"/>
<organism evidence="2 3">
    <name type="scientific">Candidatus Nanosynbacter featherlites</name>
    <dbReference type="NCBI Taxonomy" id="2572088"/>
    <lineage>
        <taxon>Bacteria</taxon>
        <taxon>Candidatus Saccharimonadota</taxon>
        <taxon>Candidatus Saccharimonadia</taxon>
        <taxon>Candidatus Nanosynbacterales</taxon>
        <taxon>Candidatus Nanosynbacteraceae</taxon>
        <taxon>Candidatus Nanosynbacter</taxon>
    </lineage>
</organism>
<dbReference type="EMBL" id="CP040004">
    <property type="protein sequence ID" value="QCT42583.1"/>
    <property type="molecule type" value="Genomic_DNA"/>
</dbReference>
<keyword evidence="3" id="KW-1185">Reference proteome</keyword>